<gene>
    <name evidence="2" type="ORF">HT99x_000240</name>
    <name evidence="1" type="ORF">HT99x_02784</name>
</gene>
<organism evidence="1">
    <name type="scientific">Candidatus Berkiella aquae</name>
    <dbReference type="NCBI Taxonomy" id="295108"/>
    <lineage>
        <taxon>Bacteria</taxon>
        <taxon>Pseudomonadati</taxon>
        <taxon>Pseudomonadota</taxon>
        <taxon>Gammaproteobacteria</taxon>
        <taxon>Candidatus Berkiellales</taxon>
        <taxon>Candidatus Berkiellaceae</taxon>
        <taxon>Candidatus Berkiella</taxon>
    </lineage>
</organism>
<keyword evidence="3" id="KW-1185">Reference proteome</keyword>
<dbReference type="RefSeq" id="WP_075067383.1">
    <property type="nucleotide sequence ID" value="NZ_LKAJ02000001.1"/>
</dbReference>
<evidence type="ECO:0000313" key="1">
    <source>
        <dbReference type="EMBL" id="KRG19410.1"/>
    </source>
</evidence>
<reference evidence="2" key="2">
    <citation type="journal article" date="2016" name="Genome Announc.">
        <title>Draft Genome Sequences of Two Novel Amoeba-Resistant Intranuclear Bacteria, 'Candidatus Berkiella cookevillensis' and 'Candidatus Berkiella aquae'.</title>
        <authorList>
            <person name="Mehari Y.T."/>
            <person name="Arivett B.A."/>
            <person name="Farone A.L."/>
            <person name="Gunderson J.H."/>
            <person name="Farone M.B."/>
        </authorList>
    </citation>
    <scope>NUCLEOTIDE SEQUENCE</scope>
    <source>
        <strain evidence="2">HT99</strain>
    </source>
</reference>
<sequence>MRNLNKNEIHQVSGANTTVLKLTAVEMDILVTHSTRFVGSGTYGGHRLNMIIYANEIHDLNDQLLPFNLSEPVYYNGHKIMANAIDGGHIYKILFNQG</sequence>
<protein>
    <submittedName>
        <fullName evidence="1">Uncharacterized protein</fullName>
    </submittedName>
</protein>
<reference evidence="2" key="3">
    <citation type="submission" date="2021-06" db="EMBL/GenBank/DDBJ databases">
        <title>Genomic Description and Analysis of Intracellular Bacteria, Candidatus Berkiella cookevillensis and Candidatus Berkiella aquae.</title>
        <authorList>
            <person name="Kidane D.T."/>
            <person name="Mehari Y.T."/>
            <person name="Rice F.C."/>
            <person name="Arivett B.A."/>
            <person name="Farone A.L."/>
            <person name="Berk S.G."/>
            <person name="Farone M.B."/>
        </authorList>
    </citation>
    <scope>NUCLEOTIDE SEQUENCE</scope>
    <source>
        <strain evidence="2">HT99</strain>
    </source>
</reference>
<evidence type="ECO:0000313" key="2">
    <source>
        <dbReference type="EMBL" id="MCS5709846.1"/>
    </source>
</evidence>
<proteinExistence type="predicted"/>
<dbReference type="Proteomes" id="UP000051497">
    <property type="component" value="Unassembled WGS sequence"/>
</dbReference>
<name>A0A0Q9YP64_9GAMM</name>
<comment type="caution">
    <text evidence="1">The sequence shown here is derived from an EMBL/GenBank/DDBJ whole genome shotgun (WGS) entry which is preliminary data.</text>
</comment>
<reference evidence="1" key="1">
    <citation type="submission" date="2015-09" db="EMBL/GenBank/DDBJ databases">
        <title>Draft Genome Sequences of Two Novel Amoeba-resistant Intranuclear Bacteria, Candidatus Berkiella cookevillensis and Candidatus Berkiella aquae.</title>
        <authorList>
            <person name="Mehari Y.T."/>
            <person name="Arivett B.A."/>
            <person name="Farone A.L."/>
            <person name="Gunderson J.H."/>
            <person name="Farone M.B."/>
        </authorList>
    </citation>
    <scope>NUCLEOTIDE SEQUENCE [LARGE SCALE GENOMIC DNA]</scope>
    <source>
        <strain evidence="1">HT99</strain>
    </source>
</reference>
<dbReference type="EMBL" id="LKAJ02000001">
    <property type="protein sequence ID" value="MCS5709846.1"/>
    <property type="molecule type" value="Genomic_DNA"/>
</dbReference>
<accession>A0A0Q9YP64</accession>
<evidence type="ECO:0000313" key="3">
    <source>
        <dbReference type="Proteomes" id="UP000051497"/>
    </source>
</evidence>
<dbReference type="STRING" id="295108.HT99x_02784"/>
<dbReference type="AlphaFoldDB" id="A0A0Q9YP64"/>
<dbReference type="EMBL" id="LKAJ01000016">
    <property type="protein sequence ID" value="KRG19410.1"/>
    <property type="molecule type" value="Genomic_DNA"/>
</dbReference>